<accession>A0ABR1BYA9</accession>
<evidence type="ECO:0000313" key="2">
    <source>
        <dbReference type="Proteomes" id="UP001303046"/>
    </source>
</evidence>
<evidence type="ECO:0000313" key="1">
    <source>
        <dbReference type="EMBL" id="KAK6730244.1"/>
    </source>
</evidence>
<organism evidence="1 2">
    <name type="scientific">Necator americanus</name>
    <name type="common">Human hookworm</name>
    <dbReference type="NCBI Taxonomy" id="51031"/>
    <lineage>
        <taxon>Eukaryota</taxon>
        <taxon>Metazoa</taxon>
        <taxon>Ecdysozoa</taxon>
        <taxon>Nematoda</taxon>
        <taxon>Chromadorea</taxon>
        <taxon>Rhabditida</taxon>
        <taxon>Rhabditina</taxon>
        <taxon>Rhabditomorpha</taxon>
        <taxon>Strongyloidea</taxon>
        <taxon>Ancylostomatidae</taxon>
        <taxon>Bunostominae</taxon>
        <taxon>Necator</taxon>
    </lineage>
</organism>
<reference evidence="1 2" key="1">
    <citation type="submission" date="2023-08" db="EMBL/GenBank/DDBJ databases">
        <title>A Necator americanus chromosomal reference genome.</title>
        <authorList>
            <person name="Ilik V."/>
            <person name="Petrzelkova K.J."/>
            <person name="Pardy F."/>
            <person name="Fuh T."/>
            <person name="Niatou-Singa F.S."/>
            <person name="Gouil Q."/>
            <person name="Baker L."/>
            <person name="Ritchie M.E."/>
            <person name="Jex A.R."/>
            <person name="Gazzola D."/>
            <person name="Li H."/>
            <person name="Toshio Fujiwara R."/>
            <person name="Zhan B."/>
            <person name="Aroian R.V."/>
            <person name="Pafco B."/>
            <person name="Schwarz E.M."/>
        </authorList>
    </citation>
    <scope>NUCLEOTIDE SEQUENCE [LARGE SCALE GENOMIC DNA]</scope>
    <source>
        <strain evidence="1 2">Aroian</strain>
        <tissue evidence="1">Whole animal</tissue>
    </source>
</reference>
<protein>
    <submittedName>
        <fullName evidence="1">Uncharacterized protein</fullName>
    </submittedName>
</protein>
<keyword evidence="2" id="KW-1185">Reference proteome</keyword>
<name>A0ABR1BYA9_NECAM</name>
<dbReference type="EMBL" id="JAVFWL010000001">
    <property type="protein sequence ID" value="KAK6730244.1"/>
    <property type="molecule type" value="Genomic_DNA"/>
</dbReference>
<gene>
    <name evidence="1" type="primary">Necator_chrI.g3110</name>
    <name evidence="1" type="ORF">RB195_006981</name>
</gene>
<dbReference type="Proteomes" id="UP001303046">
    <property type="component" value="Unassembled WGS sequence"/>
</dbReference>
<proteinExistence type="predicted"/>
<sequence>MRNRWVSDAPFTLNGTNISKCTSYIYLGRGMLKCAHLFNTTVIPAFTYASEIWAFLKPKENAMSVIEREIERVMLGVSGFTQVRDGIRSSLLRQRSKNGDTVAFPKEKNEVGWTRHVHRFNDNRWTKATTHWVPHDIKTSAARTSTLWSDIFTKFLREKLDALHVRCKRKNY</sequence>
<comment type="caution">
    <text evidence="1">The sequence shown here is derived from an EMBL/GenBank/DDBJ whole genome shotgun (WGS) entry which is preliminary data.</text>
</comment>